<accession>A0ABT2HB43</accession>
<comment type="caution">
    <text evidence="1">The sequence shown here is derived from an EMBL/GenBank/DDBJ whole genome shotgun (WGS) entry which is preliminary data.</text>
</comment>
<keyword evidence="2" id="KW-1185">Reference proteome</keyword>
<name>A0ABT2HB43_9MICO</name>
<sequence>MILNPILSETDLQVSCHSLVATGQLDRVIDYFINEQWEKARKVTEKDLVRYQKILQNYEDLGNKIKNAAVSSEKPVLNF</sequence>
<organism evidence="1 2">
    <name type="scientific">Herbiconiux daphne</name>
    <dbReference type="NCBI Taxonomy" id="2970914"/>
    <lineage>
        <taxon>Bacteria</taxon>
        <taxon>Bacillati</taxon>
        <taxon>Actinomycetota</taxon>
        <taxon>Actinomycetes</taxon>
        <taxon>Micrococcales</taxon>
        <taxon>Microbacteriaceae</taxon>
        <taxon>Herbiconiux</taxon>
    </lineage>
</organism>
<protein>
    <submittedName>
        <fullName evidence="1">Uncharacterized protein</fullName>
    </submittedName>
</protein>
<gene>
    <name evidence="1" type="ORF">N1032_25900</name>
</gene>
<dbReference type="EMBL" id="JANLCJ010000466">
    <property type="protein sequence ID" value="MCS5737166.1"/>
    <property type="molecule type" value="Genomic_DNA"/>
</dbReference>
<dbReference type="Proteomes" id="UP001165586">
    <property type="component" value="Unassembled WGS sequence"/>
</dbReference>
<evidence type="ECO:0000313" key="1">
    <source>
        <dbReference type="EMBL" id="MCS5737166.1"/>
    </source>
</evidence>
<proteinExistence type="predicted"/>
<reference evidence="1" key="1">
    <citation type="submission" date="2022-08" db="EMBL/GenBank/DDBJ databases">
        <authorList>
            <person name="Deng Y."/>
            <person name="Han X.-F."/>
            <person name="Zhang Y.-Q."/>
        </authorList>
    </citation>
    <scope>NUCLEOTIDE SEQUENCE</scope>
    <source>
        <strain evidence="1">CPCC 203386</strain>
    </source>
</reference>
<evidence type="ECO:0000313" key="2">
    <source>
        <dbReference type="Proteomes" id="UP001165586"/>
    </source>
</evidence>
<dbReference type="RefSeq" id="WP_259543489.1">
    <property type="nucleotide sequence ID" value="NZ_JANLCJ010000466.1"/>
</dbReference>